<organism evidence="2 3">
    <name type="scientific">Liparis tanakae</name>
    <name type="common">Tanaka's snailfish</name>
    <dbReference type="NCBI Taxonomy" id="230148"/>
    <lineage>
        <taxon>Eukaryota</taxon>
        <taxon>Metazoa</taxon>
        <taxon>Chordata</taxon>
        <taxon>Craniata</taxon>
        <taxon>Vertebrata</taxon>
        <taxon>Euteleostomi</taxon>
        <taxon>Actinopterygii</taxon>
        <taxon>Neopterygii</taxon>
        <taxon>Teleostei</taxon>
        <taxon>Neoteleostei</taxon>
        <taxon>Acanthomorphata</taxon>
        <taxon>Eupercaria</taxon>
        <taxon>Perciformes</taxon>
        <taxon>Cottioidei</taxon>
        <taxon>Cottales</taxon>
        <taxon>Liparidae</taxon>
        <taxon>Liparis</taxon>
    </lineage>
</organism>
<dbReference type="AlphaFoldDB" id="A0A4Z2JF82"/>
<protein>
    <submittedName>
        <fullName evidence="2">Uncharacterized protein</fullName>
    </submittedName>
</protein>
<evidence type="ECO:0000256" key="1">
    <source>
        <dbReference type="SAM" id="MobiDB-lite"/>
    </source>
</evidence>
<dbReference type="Proteomes" id="UP000314294">
    <property type="component" value="Unassembled WGS sequence"/>
</dbReference>
<accession>A0A4Z2JF82</accession>
<evidence type="ECO:0000313" key="2">
    <source>
        <dbReference type="EMBL" id="TNN88443.1"/>
    </source>
</evidence>
<feature type="compositionally biased region" description="Low complexity" evidence="1">
    <location>
        <begin position="35"/>
        <end position="45"/>
    </location>
</feature>
<dbReference type="EMBL" id="SRLO01000005">
    <property type="protein sequence ID" value="TNN88443.1"/>
    <property type="molecule type" value="Genomic_DNA"/>
</dbReference>
<gene>
    <name evidence="2" type="ORF">EYF80_001225</name>
</gene>
<proteinExistence type="predicted"/>
<evidence type="ECO:0000313" key="3">
    <source>
        <dbReference type="Proteomes" id="UP000314294"/>
    </source>
</evidence>
<comment type="caution">
    <text evidence="2">The sequence shown here is derived from an EMBL/GenBank/DDBJ whole genome shotgun (WGS) entry which is preliminary data.</text>
</comment>
<reference evidence="2 3" key="1">
    <citation type="submission" date="2019-03" db="EMBL/GenBank/DDBJ databases">
        <title>First draft genome of Liparis tanakae, snailfish: a comprehensive survey of snailfish specific genes.</title>
        <authorList>
            <person name="Kim W."/>
            <person name="Song I."/>
            <person name="Jeong J.-H."/>
            <person name="Kim D."/>
            <person name="Kim S."/>
            <person name="Ryu S."/>
            <person name="Song J.Y."/>
            <person name="Lee S.K."/>
        </authorList>
    </citation>
    <scope>NUCLEOTIDE SEQUENCE [LARGE SCALE GENOMIC DNA]</scope>
    <source>
        <tissue evidence="2">Muscle</tissue>
    </source>
</reference>
<keyword evidence="3" id="KW-1185">Reference proteome</keyword>
<name>A0A4Z2JF82_9TELE</name>
<sequence length="261" mass="27079">MSPGAGSGPAATLSDEPPEAVGVEMNGRIKKNKPSKPGSGSQGEPTNRIETNGQPVDGKSRGSEGALLRPGLSVGKTSRVPDKIKSCFLQHTSGSGAIHLPDCDRQGGQGGRTPVAGPGSEGCTAHLVLALSGGPGAPVPPSRGLVSRTLISYSVSGSRWPILCVVLSTGCRSYIVPDTVRYSTSRSMIGPSPLMELAFSWIQSSGALERAPNREPCWPEMGDGVQMTVAAPTQGSCANEDVFVKMMEYLAEDLYPASCSH</sequence>
<feature type="region of interest" description="Disordered" evidence="1">
    <location>
        <begin position="1"/>
        <end position="77"/>
    </location>
</feature>